<reference evidence="2" key="1">
    <citation type="journal article" date="2014" name="BMC Genomics">
        <title>The genome sequence of the biocontrol fungus Metarhizium anisopliae and comparative genomics of Metarhizium species.</title>
        <authorList>
            <person name="Pattemore J.A."/>
            <person name="Hane J.K."/>
            <person name="Williams A.H."/>
            <person name="Wilson B.A."/>
            <person name="Stodart B.J."/>
            <person name="Ash G.J."/>
        </authorList>
    </citation>
    <scope>NUCLEOTIDE SEQUENCE [LARGE SCALE GENOMIC DNA]</scope>
    <source>
        <strain evidence="2">BRIP 53293</strain>
    </source>
</reference>
<dbReference type="STRING" id="1291518.A0A0D9NJN2"/>
<keyword evidence="2" id="KW-1185">Reference proteome</keyword>
<sequence length="239" mass="25120">MRGATWSATAVNNATGEETHIGTYTLPYGAGGITSSQLGFVEYYLWNSGAHQCSQLPKVGVTMYSPRSSTPGAGSSSMGEPYEYGDCVSQVDYYVSEVLDGWKIDVGFGQTCSAVPANATTSSSSMASTTLSVALANSTVTASEQKMTIDAKTTIMTTSHVKHATTWKDSATVRGATATSCLEFASSITSTIDVPDTTHISMTSSSAKWSNLAITSSPVEMTTSTVHTTVTLSRFETQC</sequence>
<evidence type="ECO:0000313" key="2">
    <source>
        <dbReference type="Proteomes" id="UP000054544"/>
    </source>
</evidence>
<protein>
    <submittedName>
        <fullName evidence="1">Uncharacterized protein</fullName>
    </submittedName>
</protein>
<proteinExistence type="predicted"/>
<dbReference type="Proteomes" id="UP000054544">
    <property type="component" value="Unassembled WGS sequence"/>
</dbReference>
<evidence type="ECO:0000313" key="1">
    <source>
        <dbReference type="EMBL" id="KJK73953.1"/>
    </source>
</evidence>
<accession>A0A0D9NJN2</accession>
<dbReference type="EMBL" id="KE384768">
    <property type="protein sequence ID" value="KJK73953.1"/>
    <property type="molecule type" value="Genomic_DNA"/>
</dbReference>
<organism evidence="1 2">
    <name type="scientific">Metarhizium anisopliae BRIP 53293</name>
    <dbReference type="NCBI Taxonomy" id="1291518"/>
    <lineage>
        <taxon>Eukaryota</taxon>
        <taxon>Fungi</taxon>
        <taxon>Dikarya</taxon>
        <taxon>Ascomycota</taxon>
        <taxon>Pezizomycotina</taxon>
        <taxon>Sordariomycetes</taxon>
        <taxon>Hypocreomycetidae</taxon>
        <taxon>Hypocreales</taxon>
        <taxon>Clavicipitaceae</taxon>
        <taxon>Metarhizium</taxon>
    </lineage>
</organism>
<name>A0A0D9NJN2_METAN</name>
<dbReference type="AlphaFoldDB" id="A0A0D9NJN2"/>
<gene>
    <name evidence="1" type="ORF">H634G_10777</name>
</gene>